<dbReference type="GO" id="GO:0016740">
    <property type="term" value="F:transferase activity"/>
    <property type="evidence" value="ECO:0007669"/>
    <property type="project" value="UniProtKB-KW"/>
</dbReference>
<dbReference type="InterPro" id="IPR044668">
    <property type="entry name" value="PuuD-like"/>
</dbReference>
<dbReference type="EMBL" id="LNQE01001870">
    <property type="protein sequence ID" value="KUG03710.1"/>
    <property type="molecule type" value="Genomic_DNA"/>
</dbReference>
<protein>
    <submittedName>
        <fullName evidence="1">Glutamine amidotransferase, class i</fullName>
    </submittedName>
</protein>
<dbReference type="InterPro" id="IPR029062">
    <property type="entry name" value="Class_I_gatase-like"/>
</dbReference>
<dbReference type="GO" id="GO:0033969">
    <property type="term" value="F:gamma-glutamyl-gamma-aminobutyrate hydrolase activity"/>
    <property type="evidence" value="ECO:0007669"/>
    <property type="project" value="TreeGrafter"/>
</dbReference>
<dbReference type="GO" id="GO:0005829">
    <property type="term" value="C:cytosol"/>
    <property type="evidence" value="ECO:0007669"/>
    <property type="project" value="TreeGrafter"/>
</dbReference>
<proteinExistence type="predicted"/>
<organism evidence="1">
    <name type="scientific">hydrocarbon metagenome</name>
    <dbReference type="NCBI Taxonomy" id="938273"/>
    <lineage>
        <taxon>unclassified sequences</taxon>
        <taxon>metagenomes</taxon>
        <taxon>ecological metagenomes</taxon>
    </lineage>
</organism>
<dbReference type="Pfam" id="PF07722">
    <property type="entry name" value="Peptidase_C26"/>
    <property type="match status" value="1"/>
</dbReference>
<keyword evidence="1" id="KW-0315">Glutamine amidotransferase</keyword>
<gene>
    <name evidence="1" type="ORF">ASZ90_018853</name>
</gene>
<evidence type="ECO:0000313" key="1">
    <source>
        <dbReference type="EMBL" id="KUG03710.1"/>
    </source>
</evidence>
<dbReference type="PANTHER" id="PTHR43235:SF1">
    <property type="entry name" value="GLUTAMINE AMIDOTRANSFERASE PB2B2.05-RELATED"/>
    <property type="match status" value="1"/>
</dbReference>
<dbReference type="PROSITE" id="PS51273">
    <property type="entry name" value="GATASE_TYPE_1"/>
    <property type="match status" value="1"/>
</dbReference>
<accession>A0A0W8E4X8</accession>
<dbReference type="CDD" id="cd01745">
    <property type="entry name" value="GATase1_2"/>
    <property type="match status" value="1"/>
</dbReference>
<name>A0A0W8E4X8_9ZZZZ</name>
<dbReference type="SUPFAM" id="SSF52317">
    <property type="entry name" value="Class I glutamine amidotransferase-like"/>
    <property type="match status" value="1"/>
</dbReference>
<dbReference type="AlphaFoldDB" id="A0A0W8E4X8"/>
<sequence length="233" mass="25712">MKPIVGISTGYDFDDKSYTLKENYIKSIWKAGGLPVMLPAAADYDVIQAYAQICDAMVLSGGGDAHPSYWGELPDKKLGEVNPLRDVFEIDLARNIIKSCKPVLGICRGCQILNIADGGSIYQDLTSNLMHQQKAPRHYAFHPVFLQNNSRLAAILKTEQINVNSFHHQAVKMAGQHMRISACASDGTIEAVEFSSPNQFVIGIQWHPECMEDVYADYLFRALIDAATIPGHG</sequence>
<dbReference type="PANTHER" id="PTHR43235">
    <property type="entry name" value="GLUTAMINE AMIDOTRANSFERASE PB2B2.05-RELATED"/>
    <property type="match status" value="1"/>
</dbReference>
<dbReference type="InterPro" id="IPR011697">
    <property type="entry name" value="Peptidase_C26"/>
</dbReference>
<comment type="caution">
    <text evidence="1">The sequence shown here is derived from an EMBL/GenBank/DDBJ whole genome shotgun (WGS) entry which is preliminary data.</text>
</comment>
<dbReference type="GO" id="GO:0006598">
    <property type="term" value="P:polyamine catabolic process"/>
    <property type="evidence" value="ECO:0007669"/>
    <property type="project" value="TreeGrafter"/>
</dbReference>
<dbReference type="Gene3D" id="3.40.50.880">
    <property type="match status" value="1"/>
</dbReference>
<keyword evidence="1" id="KW-0808">Transferase</keyword>
<reference evidence="1" key="1">
    <citation type="journal article" date="2015" name="Proc. Natl. Acad. Sci. U.S.A.">
        <title>Networks of energetic and metabolic interactions define dynamics in microbial communities.</title>
        <authorList>
            <person name="Embree M."/>
            <person name="Liu J.K."/>
            <person name="Al-Bassam M.M."/>
            <person name="Zengler K."/>
        </authorList>
    </citation>
    <scope>NUCLEOTIDE SEQUENCE</scope>
</reference>